<protein>
    <recommendedName>
        <fullName evidence="6">Chromosome partition protein Smc</fullName>
    </recommendedName>
</protein>
<dbReference type="RefSeq" id="WP_129591795.1">
    <property type="nucleotide sequence ID" value="NZ_PHHC01000035.1"/>
</dbReference>
<evidence type="ECO:0000313" key="5">
    <source>
        <dbReference type="Proteomes" id="UP000239425"/>
    </source>
</evidence>
<name>A0A2S5RGC5_9PROT</name>
<comment type="caution">
    <text evidence="4">The sequence shown here is derived from an EMBL/GenBank/DDBJ whole genome shotgun (WGS) entry which is preliminary data.</text>
</comment>
<proteinExistence type="predicted"/>
<feature type="chain" id="PRO_5015778854" description="Chromosome partition protein Smc" evidence="3">
    <location>
        <begin position="23"/>
        <end position="341"/>
    </location>
</feature>
<keyword evidence="5" id="KW-1185">Reference proteome</keyword>
<feature type="signal peptide" evidence="3">
    <location>
        <begin position="1"/>
        <end position="22"/>
    </location>
</feature>
<dbReference type="AlphaFoldDB" id="A0A2S5RGC5"/>
<reference evidence="4 5" key="1">
    <citation type="submission" date="2017-11" db="EMBL/GenBank/DDBJ databases">
        <title>Comparative genomic analysis of Holospora spp., intranuclear symbionts of paramecia.</title>
        <authorList>
            <person name="Garushyants S.K."/>
            <person name="Beliavskaya A."/>
            <person name="Malko D.B."/>
            <person name="Logacheva M.D."/>
            <person name="Rautian M.S."/>
            <person name="Gelfand M.S."/>
        </authorList>
    </citation>
    <scope>NUCLEOTIDE SEQUENCE [LARGE SCALE GENOMIC DNA]</scope>
    <source>
        <strain evidence="5">02AZ16</strain>
    </source>
</reference>
<feature type="region of interest" description="Disordered" evidence="2">
    <location>
        <begin position="25"/>
        <end position="63"/>
    </location>
</feature>
<evidence type="ECO:0000256" key="2">
    <source>
        <dbReference type="SAM" id="MobiDB-lite"/>
    </source>
</evidence>
<dbReference type="Proteomes" id="UP000239425">
    <property type="component" value="Unassembled WGS sequence"/>
</dbReference>
<evidence type="ECO:0008006" key="6">
    <source>
        <dbReference type="Google" id="ProtNLM"/>
    </source>
</evidence>
<accession>A0A2S5RGC5</accession>
<keyword evidence="1" id="KW-0175">Coiled coil</keyword>
<sequence>MNLKLKYMFTVLTIGIFTAQQAAQAGNDAEDEKNPPLQNQSVPNGAPQAQENPPQQGFQQDHRVQDEKAWYKERLETIETKIQEIMKSQQNFSVLSETLDENWKHIETASQTIQARLNQCTDDIEKNKGSLEEFDAARQKNKIYLDKLYLARDEHRTLQQRCESEKQDILNTRAARAQAVCVPENQERQQQSQIQEITQSLENIHLEQGVDSGDNQGSALEADKKLQTIIEKLQKVLNAAEVHSQNIQHRIEKCEHLDSKLQGSLEVCDKKNHLLQKLKKELENEALELQEQRKQIQNQYQILEQNREKLKNTQKKCEQTHRQLLDIMIQQGSKRIHDQSQ</sequence>
<feature type="compositionally biased region" description="Polar residues" evidence="2">
    <location>
        <begin position="36"/>
        <end position="59"/>
    </location>
</feature>
<evidence type="ECO:0000313" key="4">
    <source>
        <dbReference type="EMBL" id="PPE06360.1"/>
    </source>
</evidence>
<gene>
    <name evidence="4" type="ORF">HCUR_00141</name>
</gene>
<dbReference type="EMBL" id="PHHC01000035">
    <property type="protein sequence ID" value="PPE06360.1"/>
    <property type="molecule type" value="Genomic_DNA"/>
</dbReference>
<feature type="coiled-coil region" evidence="1">
    <location>
        <begin position="230"/>
        <end position="323"/>
    </location>
</feature>
<organism evidence="4 5">
    <name type="scientific">Holospora curviuscula</name>
    <dbReference type="NCBI Taxonomy" id="1082868"/>
    <lineage>
        <taxon>Bacteria</taxon>
        <taxon>Pseudomonadati</taxon>
        <taxon>Pseudomonadota</taxon>
        <taxon>Alphaproteobacteria</taxon>
        <taxon>Holosporales</taxon>
        <taxon>Holosporaceae</taxon>
        <taxon>Holospora</taxon>
    </lineage>
</organism>
<keyword evidence="3" id="KW-0732">Signal</keyword>
<evidence type="ECO:0000256" key="3">
    <source>
        <dbReference type="SAM" id="SignalP"/>
    </source>
</evidence>
<evidence type="ECO:0000256" key="1">
    <source>
        <dbReference type="SAM" id="Coils"/>
    </source>
</evidence>